<reference evidence="4" key="1">
    <citation type="submission" date="2014-01" db="EMBL/GenBank/DDBJ databases">
        <authorList>
            <person name="Aslett M."/>
        </authorList>
    </citation>
    <scope>NUCLEOTIDE SEQUENCE</scope>
</reference>
<dbReference type="STRING" id="36087.A0A077ZC13"/>
<dbReference type="InterPro" id="IPR001680">
    <property type="entry name" value="WD40_rpt"/>
</dbReference>
<proteinExistence type="predicted"/>
<keyword evidence="2" id="KW-0677">Repeat</keyword>
<sequence length="248" mass="27549">MEFNRLRSKFIRTHVGQGHEESVLCVSSNAGGSRLATGGLDSYLKIWNADSPKDVAKDWAEGQPSRLAKTTDSVATITPIVTLAGHRSRITGTCWMNEDHVITSSWDHTICVWDTILLDKVSCLSCTCSLTAVSYSPLNQLLISGSTDDHVRLWDPRSHEGKMVRSIFVGHSKWVSAVDWSKTNEHLFISASYDALMKLWDFRSTKVPLYDLSGHSDRILCCDFSSPSFMLSGGVDGKVNVYRTTKQS</sequence>
<feature type="repeat" description="WD" evidence="3">
    <location>
        <begin position="168"/>
        <end position="210"/>
    </location>
</feature>
<evidence type="ECO:0000256" key="3">
    <source>
        <dbReference type="PROSITE-ProRule" id="PRU00221"/>
    </source>
</evidence>
<dbReference type="PROSITE" id="PS50082">
    <property type="entry name" value="WD_REPEATS_2"/>
    <property type="match status" value="5"/>
</dbReference>
<evidence type="ECO:0000256" key="2">
    <source>
        <dbReference type="ARBA" id="ARBA00022737"/>
    </source>
</evidence>
<keyword evidence="1 3" id="KW-0853">WD repeat</keyword>
<accession>A0A077ZC13</accession>
<dbReference type="Proteomes" id="UP000030665">
    <property type="component" value="Unassembled WGS sequence"/>
</dbReference>
<organism evidence="4 5">
    <name type="scientific">Trichuris trichiura</name>
    <name type="common">Whipworm</name>
    <name type="synonym">Trichocephalus trichiurus</name>
    <dbReference type="NCBI Taxonomy" id="36087"/>
    <lineage>
        <taxon>Eukaryota</taxon>
        <taxon>Metazoa</taxon>
        <taxon>Ecdysozoa</taxon>
        <taxon>Nematoda</taxon>
        <taxon>Enoplea</taxon>
        <taxon>Dorylaimia</taxon>
        <taxon>Trichinellida</taxon>
        <taxon>Trichuridae</taxon>
        <taxon>Trichuris</taxon>
    </lineage>
</organism>
<reference evidence="4" key="2">
    <citation type="submission" date="2014-03" db="EMBL/GenBank/DDBJ databases">
        <title>The whipworm genome and dual-species transcriptomics of an intimate host-pathogen interaction.</title>
        <authorList>
            <person name="Foth B.J."/>
            <person name="Tsai I.J."/>
            <person name="Reid A.J."/>
            <person name="Bancroft A.J."/>
            <person name="Nichol S."/>
            <person name="Tracey A."/>
            <person name="Holroyd N."/>
            <person name="Cotton J.A."/>
            <person name="Stanley E.J."/>
            <person name="Zarowiecki M."/>
            <person name="Liu J.Z."/>
            <person name="Huckvale T."/>
            <person name="Cooper P.J."/>
            <person name="Grencis R.K."/>
            <person name="Berriman M."/>
        </authorList>
    </citation>
    <scope>NUCLEOTIDE SEQUENCE [LARGE SCALE GENOMIC DNA]</scope>
</reference>
<dbReference type="InterPro" id="IPR036322">
    <property type="entry name" value="WD40_repeat_dom_sf"/>
</dbReference>
<feature type="repeat" description="WD" evidence="3">
    <location>
        <begin position="212"/>
        <end position="248"/>
    </location>
</feature>
<dbReference type="Pfam" id="PF00400">
    <property type="entry name" value="WD40"/>
    <property type="match status" value="5"/>
</dbReference>
<dbReference type="InterPro" id="IPR015943">
    <property type="entry name" value="WD40/YVTN_repeat-like_dom_sf"/>
</dbReference>
<evidence type="ECO:0000313" key="4">
    <source>
        <dbReference type="EMBL" id="CDW57942.1"/>
    </source>
</evidence>
<name>A0A077ZC13_TRITR</name>
<dbReference type="InterPro" id="IPR019775">
    <property type="entry name" value="WD40_repeat_CS"/>
</dbReference>
<feature type="repeat" description="WD" evidence="3">
    <location>
        <begin position="130"/>
        <end position="164"/>
    </location>
</feature>
<dbReference type="PROSITE" id="PS50294">
    <property type="entry name" value="WD_REPEATS_REGION"/>
    <property type="match status" value="4"/>
</dbReference>
<evidence type="ECO:0000256" key="1">
    <source>
        <dbReference type="ARBA" id="ARBA00022574"/>
    </source>
</evidence>
<evidence type="ECO:0000313" key="5">
    <source>
        <dbReference type="Proteomes" id="UP000030665"/>
    </source>
</evidence>
<feature type="repeat" description="WD" evidence="3">
    <location>
        <begin position="83"/>
        <end position="114"/>
    </location>
</feature>
<dbReference type="AlphaFoldDB" id="A0A077ZC13"/>
<dbReference type="PANTHER" id="PTHR19848:SF8">
    <property type="entry name" value="F-BOX AND WD REPEAT DOMAIN CONTAINING 7"/>
    <property type="match status" value="1"/>
</dbReference>
<dbReference type="SUPFAM" id="SSF50978">
    <property type="entry name" value="WD40 repeat-like"/>
    <property type="match status" value="1"/>
</dbReference>
<dbReference type="PRINTS" id="PR00320">
    <property type="entry name" value="GPROTEINBRPT"/>
</dbReference>
<dbReference type="PANTHER" id="PTHR19848">
    <property type="entry name" value="WD40 REPEAT PROTEIN"/>
    <property type="match status" value="1"/>
</dbReference>
<keyword evidence="5" id="KW-1185">Reference proteome</keyword>
<dbReference type="SMART" id="SM00320">
    <property type="entry name" value="WD40"/>
    <property type="match status" value="5"/>
</dbReference>
<dbReference type="PROSITE" id="PS00678">
    <property type="entry name" value="WD_REPEATS_1"/>
    <property type="match status" value="1"/>
</dbReference>
<dbReference type="InterPro" id="IPR020472">
    <property type="entry name" value="WD40_PAC1"/>
</dbReference>
<feature type="repeat" description="WD" evidence="3">
    <location>
        <begin position="16"/>
        <end position="57"/>
    </location>
</feature>
<protein>
    <submittedName>
        <fullName evidence="4">Ribosome biogenesis protein WDR12 homolog</fullName>
    </submittedName>
</protein>
<gene>
    <name evidence="4" type="ORF">TTRE_0000624201</name>
</gene>
<dbReference type="Gene3D" id="2.130.10.10">
    <property type="entry name" value="YVTN repeat-like/Quinoprotein amine dehydrogenase"/>
    <property type="match status" value="2"/>
</dbReference>
<dbReference type="OrthoDB" id="6253837at2759"/>
<dbReference type="EMBL" id="HG806238">
    <property type="protein sequence ID" value="CDW57942.1"/>
    <property type="molecule type" value="Genomic_DNA"/>
</dbReference>